<evidence type="ECO:0000256" key="2">
    <source>
        <dbReference type="ARBA" id="ARBA00022803"/>
    </source>
</evidence>
<dbReference type="InterPro" id="IPR000210">
    <property type="entry name" value="BTB/POZ_dom"/>
</dbReference>
<comment type="caution">
    <text evidence="6">The sequence shown here is derived from an EMBL/GenBank/DDBJ whole genome shotgun (WGS) entry which is preliminary data.</text>
</comment>
<dbReference type="OrthoDB" id="2335338at2759"/>
<dbReference type="STRING" id="44941.A0A397TW82"/>
<accession>A0A397TW82</accession>
<gene>
    <name evidence="6" type="ORF">C2G38_2150139</name>
</gene>
<dbReference type="PANTHER" id="PTHR44858:SF1">
    <property type="entry name" value="UDP-N-ACETYLGLUCOSAMINE--PEPTIDE N-ACETYLGLUCOSAMINYLTRANSFERASE SPINDLY-RELATED"/>
    <property type="match status" value="1"/>
</dbReference>
<dbReference type="EMBL" id="QKWP01002806">
    <property type="protein sequence ID" value="RIB02124.1"/>
    <property type="molecule type" value="Genomic_DNA"/>
</dbReference>
<dbReference type="SMART" id="SM00225">
    <property type="entry name" value="BTB"/>
    <property type="match status" value="1"/>
</dbReference>
<protein>
    <recommendedName>
        <fullName evidence="5">BTB domain-containing protein</fullName>
    </recommendedName>
</protein>
<feature type="repeat" description="TPR" evidence="3">
    <location>
        <begin position="316"/>
        <end position="349"/>
    </location>
</feature>
<dbReference type="SMART" id="SM00028">
    <property type="entry name" value="TPR"/>
    <property type="match status" value="7"/>
</dbReference>
<dbReference type="InterPro" id="IPR011705">
    <property type="entry name" value="BACK"/>
</dbReference>
<dbReference type="Gene3D" id="3.30.710.10">
    <property type="entry name" value="Potassium Channel Kv1.1, Chain A"/>
    <property type="match status" value="1"/>
</dbReference>
<dbReference type="Gene3D" id="1.25.40.10">
    <property type="entry name" value="Tetratricopeptide repeat domain"/>
    <property type="match status" value="3"/>
</dbReference>
<feature type="repeat" description="TPR" evidence="3">
    <location>
        <begin position="515"/>
        <end position="548"/>
    </location>
</feature>
<dbReference type="InterPro" id="IPR011990">
    <property type="entry name" value="TPR-like_helical_dom_sf"/>
</dbReference>
<evidence type="ECO:0000256" key="3">
    <source>
        <dbReference type="PROSITE-ProRule" id="PRU00339"/>
    </source>
</evidence>
<feature type="domain" description="BTB" evidence="5">
    <location>
        <begin position="23"/>
        <end position="94"/>
    </location>
</feature>
<organism evidence="6 7">
    <name type="scientific">Gigaspora rosea</name>
    <dbReference type="NCBI Taxonomy" id="44941"/>
    <lineage>
        <taxon>Eukaryota</taxon>
        <taxon>Fungi</taxon>
        <taxon>Fungi incertae sedis</taxon>
        <taxon>Mucoromycota</taxon>
        <taxon>Glomeromycotina</taxon>
        <taxon>Glomeromycetes</taxon>
        <taxon>Diversisporales</taxon>
        <taxon>Gigasporaceae</taxon>
        <taxon>Gigaspora</taxon>
    </lineage>
</organism>
<feature type="repeat" description="TPR" evidence="3">
    <location>
        <begin position="587"/>
        <end position="620"/>
    </location>
</feature>
<reference evidence="6 7" key="1">
    <citation type="submission" date="2018-06" db="EMBL/GenBank/DDBJ databases">
        <title>Comparative genomics reveals the genomic features of Rhizophagus irregularis, R. cerebriforme, R. diaphanum and Gigaspora rosea, and their symbiotic lifestyle signature.</title>
        <authorList>
            <person name="Morin E."/>
            <person name="San Clemente H."/>
            <person name="Chen E.C.H."/>
            <person name="De La Providencia I."/>
            <person name="Hainaut M."/>
            <person name="Kuo A."/>
            <person name="Kohler A."/>
            <person name="Murat C."/>
            <person name="Tang N."/>
            <person name="Roy S."/>
            <person name="Loubradou J."/>
            <person name="Henrissat B."/>
            <person name="Grigoriev I.V."/>
            <person name="Corradi N."/>
            <person name="Roux C."/>
            <person name="Martin F.M."/>
        </authorList>
    </citation>
    <scope>NUCLEOTIDE SEQUENCE [LARGE SCALE GENOMIC DNA]</scope>
    <source>
        <strain evidence="6 7">DAOM 194757</strain>
    </source>
</reference>
<evidence type="ECO:0000313" key="7">
    <source>
        <dbReference type="Proteomes" id="UP000266673"/>
    </source>
</evidence>
<evidence type="ECO:0000259" key="5">
    <source>
        <dbReference type="PROSITE" id="PS50097"/>
    </source>
</evidence>
<dbReference type="Pfam" id="PF13424">
    <property type="entry name" value="TPR_12"/>
    <property type="match status" value="1"/>
</dbReference>
<dbReference type="Gene3D" id="1.25.40.420">
    <property type="match status" value="1"/>
</dbReference>
<dbReference type="PANTHER" id="PTHR44858">
    <property type="entry name" value="TETRATRICOPEPTIDE REPEAT PROTEIN 6"/>
    <property type="match status" value="1"/>
</dbReference>
<dbReference type="SUPFAM" id="SSF54695">
    <property type="entry name" value="POZ domain"/>
    <property type="match status" value="1"/>
</dbReference>
<dbReference type="SUPFAM" id="SSF48452">
    <property type="entry name" value="TPR-like"/>
    <property type="match status" value="1"/>
</dbReference>
<feature type="repeat" description="TPR" evidence="3">
    <location>
        <begin position="412"/>
        <end position="445"/>
    </location>
</feature>
<keyword evidence="7" id="KW-1185">Reference proteome</keyword>
<dbReference type="PROSITE" id="PS50293">
    <property type="entry name" value="TPR_REGION"/>
    <property type="match status" value="3"/>
</dbReference>
<feature type="repeat" description="TPR" evidence="3">
    <location>
        <begin position="621"/>
        <end position="654"/>
    </location>
</feature>
<dbReference type="AlphaFoldDB" id="A0A397TW82"/>
<dbReference type="Proteomes" id="UP000266673">
    <property type="component" value="Unassembled WGS sequence"/>
</dbReference>
<dbReference type="PROSITE" id="PS50097">
    <property type="entry name" value="BTB"/>
    <property type="match status" value="1"/>
</dbReference>
<evidence type="ECO:0000256" key="1">
    <source>
        <dbReference type="ARBA" id="ARBA00022737"/>
    </source>
</evidence>
<dbReference type="Pfam" id="PF13181">
    <property type="entry name" value="TPR_8"/>
    <property type="match status" value="2"/>
</dbReference>
<feature type="coiled-coil region" evidence="4">
    <location>
        <begin position="322"/>
        <end position="349"/>
    </location>
</feature>
<dbReference type="Pfam" id="PF07707">
    <property type="entry name" value="BACK"/>
    <property type="match status" value="1"/>
</dbReference>
<dbReference type="PROSITE" id="PS50005">
    <property type="entry name" value="TPR"/>
    <property type="match status" value="5"/>
</dbReference>
<dbReference type="Pfam" id="PF00651">
    <property type="entry name" value="BTB"/>
    <property type="match status" value="1"/>
</dbReference>
<dbReference type="Pfam" id="PF00515">
    <property type="entry name" value="TPR_1"/>
    <property type="match status" value="1"/>
</dbReference>
<keyword evidence="4" id="KW-0175">Coiled coil</keyword>
<dbReference type="InterPro" id="IPR011333">
    <property type="entry name" value="SKP1/BTB/POZ_sf"/>
</dbReference>
<dbReference type="InterPro" id="IPR019734">
    <property type="entry name" value="TPR_rpt"/>
</dbReference>
<sequence>MSTKFLEKLSNNLSELLINGDEYNVVIEVGQAPNNQVFKAHSVILNSRCLYFKDKLNAIDYKNGVKTIKDIDISIKVFDIIIKYIYNGTISLEMVDVSVIFDLLIGSNEFGLEELIKNIQSLLIENNASWLRLNFSRVYQASFKDNNFDALLNFCTNIIAKYPNIVFDSDEFNTLSENILVNILKLDNLQMDEGLIWDYVIRWRIAQNTSLSSNPKQWSDVDFLVMKNTLQNCLPLIRYFQISGQDIFKKVRPYQKILDPIIWEDIEMKFMMPDQTITSQILPPRNPSSTSLPSRSDQSLNFITDNNENEIELNNIYALGKRAKYHIKMKRYNEALEDLNKALEIGQNNQNNVSMIDIIPILEIRGETYFMMGEYKDALLDLNKLNKEFHFDQGMLVALADFKLLENKSNVVSSLTYRGAIYRIMGRYEEALADLTKALEVKPNDTAALAIRELTYRTMGRHNEALLDSNKLNELLKCDQNNVDMNVRLFTYFLMGQYNEALAAVTKSLEIKQDSFALMIRAEIYRIMGKYEEALADITSALEIDINSEIYVWGIRGLTYRSMGRHKEAHADLNKLNKVLEFELNSSRVLIKRGRTYHMMGRYEEALKDLTNSLKIFPNNVFALVHRGETYHMMGKYQEALADFAKSLEICPNDVDALKAHKKLLAEMNKTPESL</sequence>
<evidence type="ECO:0000256" key="4">
    <source>
        <dbReference type="SAM" id="Coils"/>
    </source>
</evidence>
<dbReference type="SUPFAM" id="SSF81901">
    <property type="entry name" value="HCP-like"/>
    <property type="match status" value="1"/>
</dbReference>
<keyword evidence="1" id="KW-0677">Repeat</keyword>
<evidence type="ECO:0000313" key="6">
    <source>
        <dbReference type="EMBL" id="RIB02124.1"/>
    </source>
</evidence>
<keyword evidence="2 3" id="KW-0802">TPR repeat</keyword>
<dbReference type="InterPro" id="IPR050498">
    <property type="entry name" value="Ycf3"/>
</dbReference>
<proteinExistence type="predicted"/>
<name>A0A397TW82_9GLOM</name>